<comment type="similarity">
    <text evidence="2">Belongs to the chromate ion transporter (CHR) (TC 2.A.51) family.</text>
</comment>
<keyword evidence="5 7" id="KW-1133">Transmembrane helix</keyword>
<dbReference type="Proteomes" id="UP000626244">
    <property type="component" value="Unassembled WGS sequence"/>
</dbReference>
<evidence type="ECO:0000256" key="7">
    <source>
        <dbReference type="SAM" id="Phobius"/>
    </source>
</evidence>
<organism evidence="8 9">
    <name type="scientific">Gottfriedia solisilvae</name>
    <dbReference type="NCBI Taxonomy" id="1516104"/>
    <lineage>
        <taxon>Bacteria</taxon>
        <taxon>Bacillati</taxon>
        <taxon>Bacillota</taxon>
        <taxon>Bacilli</taxon>
        <taxon>Bacillales</taxon>
        <taxon>Bacillaceae</taxon>
        <taxon>Gottfriedia</taxon>
    </lineage>
</organism>
<protein>
    <submittedName>
        <fullName evidence="8">Putative transporter YwrA</fullName>
    </submittedName>
</protein>
<evidence type="ECO:0000256" key="6">
    <source>
        <dbReference type="ARBA" id="ARBA00023136"/>
    </source>
</evidence>
<dbReference type="InterPro" id="IPR052518">
    <property type="entry name" value="CHR_Transporter"/>
</dbReference>
<gene>
    <name evidence="8" type="primary">ywrA</name>
    <name evidence="8" type="ORF">GCM10007380_07820</name>
</gene>
<dbReference type="PANTHER" id="PTHR43663:SF1">
    <property type="entry name" value="CHROMATE TRANSPORTER"/>
    <property type="match status" value="1"/>
</dbReference>
<dbReference type="EMBL" id="BMHB01000001">
    <property type="protein sequence ID" value="GGI11434.1"/>
    <property type="molecule type" value="Genomic_DNA"/>
</dbReference>
<reference evidence="9" key="1">
    <citation type="journal article" date="2019" name="Int. J. Syst. Evol. Microbiol.">
        <title>The Global Catalogue of Microorganisms (GCM) 10K type strain sequencing project: providing services to taxonomists for standard genome sequencing and annotation.</title>
        <authorList>
            <consortium name="The Broad Institute Genomics Platform"/>
            <consortium name="The Broad Institute Genome Sequencing Center for Infectious Disease"/>
            <person name="Wu L."/>
            <person name="Ma J."/>
        </authorList>
    </citation>
    <scope>NUCLEOTIDE SEQUENCE [LARGE SCALE GENOMIC DNA]</scope>
    <source>
        <strain evidence="9">CGMCC 1.14993</strain>
    </source>
</reference>
<sequence length="191" mass="20965">MKQKDIFVAFFRSSILGYGGGPSTIPLIYKEVVETFKWMKDEEFSDVLAIGNMLPGPINTKLAGYIGYRIGGMIGMINAVLATILPTIILMILLLTTLTSFKDIKWVNGMKESIVPVVGVMLGVLTWQFYKSSKSGLKTPTIMIHLIVGLILIQFLHIHPGIIIACLLLFAVFQPVKTTSSNSKTDKGEAT</sequence>
<comment type="caution">
    <text evidence="8">The sequence shown here is derived from an EMBL/GenBank/DDBJ whole genome shotgun (WGS) entry which is preliminary data.</text>
</comment>
<dbReference type="AlphaFoldDB" id="A0A8J3ACQ9"/>
<feature type="transmembrane region" description="Helical" evidence="7">
    <location>
        <begin position="79"/>
        <end position="101"/>
    </location>
</feature>
<feature type="transmembrane region" description="Helical" evidence="7">
    <location>
        <begin position="142"/>
        <end position="173"/>
    </location>
</feature>
<evidence type="ECO:0000313" key="8">
    <source>
        <dbReference type="EMBL" id="GGI11434.1"/>
    </source>
</evidence>
<name>A0A8J3ACQ9_9BACI</name>
<dbReference type="PANTHER" id="PTHR43663">
    <property type="entry name" value="CHROMATE TRANSPORT PROTEIN-RELATED"/>
    <property type="match status" value="1"/>
</dbReference>
<keyword evidence="6 7" id="KW-0472">Membrane</keyword>
<evidence type="ECO:0000256" key="2">
    <source>
        <dbReference type="ARBA" id="ARBA00005262"/>
    </source>
</evidence>
<evidence type="ECO:0000256" key="5">
    <source>
        <dbReference type="ARBA" id="ARBA00022989"/>
    </source>
</evidence>
<dbReference type="GO" id="GO:0005886">
    <property type="term" value="C:plasma membrane"/>
    <property type="evidence" value="ECO:0007669"/>
    <property type="project" value="UniProtKB-SubCell"/>
</dbReference>
<keyword evidence="4 7" id="KW-0812">Transmembrane</keyword>
<evidence type="ECO:0000313" key="9">
    <source>
        <dbReference type="Proteomes" id="UP000626244"/>
    </source>
</evidence>
<dbReference type="OrthoDB" id="9027281at2"/>
<dbReference type="GO" id="GO:0015109">
    <property type="term" value="F:chromate transmembrane transporter activity"/>
    <property type="evidence" value="ECO:0007669"/>
    <property type="project" value="InterPro"/>
</dbReference>
<keyword evidence="3" id="KW-1003">Cell membrane</keyword>
<comment type="subcellular location">
    <subcellularLocation>
        <location evidence="1">Cell membrane</location>
        <topology evidence="1">Multi-pass membrane protein</topology>
    </subcellularLocation>
</comment>
<dbReference type="RefSeq" id="WP_087999032.1">
    <property type="nucleotide sequence ID" value="NZ_BMHB01000001.1"/>
</dbReference>
<accession>A0A8J3ACQ9</accession>
<keyword evidence="9" id="KW-1185">Reference proteome</keyword>
<evidence type="ECO:0000256" key="4">
    <source>
        <dbReference type="ARBA" id="ARBA00022692"/>
    </source>
</evidence>
<feature type="transmembrane region" description="Helical" evidence="7">
    <location>
        <begin position="113"/>
        <end position="130"/>
    </location>
</feature>
<dbReference type="Pfam" id="PF02417">
    <property type="entry name" value="Chromate_transp"/>
    <property type="match status" value="1"/>
</dbReference>
<dbReference type="InterPro" id="IPR003370">
    <property type="entry name" value="Chromate_transpt"/>
</dbReference>
<evidence type="ECO:0000256" key="3">
    <source>
        <dbReference type="ARBA" id="ARBA00022475"/>
    </source>
</evidence>
<evidence type="ECO:0000256" key="1">
    <source>
        <dbReference type="ARBA" id="ARBA00004651"/>
    </source>
</evidence>
<proteinExistence type="inferred from homology"/>